<keyword evidence="2" id="KW-0472">Membrane</keyword>
<evidence type="ECO:0000256" key="2">
    <source>
        <dbReference type="SAM" id="Phobius"/>
    </source>
</evidence>
<dbReference type="RefSeq" id="XP_068348122.1">
    <property type="nucleotide sequence ID" value="XM_068512263.1"/>
</dbReference>
<dbReference type="VEuPathDB" id="TrichDB:TRFO_38795"/>
<sequence length="189" mass="22787">MICKLIFAVILPFFVFFFTFIAVIFLFIIQFFNAFNHQSAFLTKQTKKGMTELINSVDARLTSAIKRLTELDRIQIDNKEIHKSLQKLVNSLENQNDDQQAKNERERIKMIIRDFNYKQSKAWHSFEQIKWDKMNHKELVCIAQVLEKELNVVLDRESKRRKEVLVNWFDRNWEVLQPYINCISFEYEE</sequence>
<dbReference type="Proteomes" id="UP000179807">
    <property type="component" value="Unassembled WGS sequence"/>
</dbReference>
<gene>
    <name evidence="3" type="ORF">TRFO_38795</name>
</gene>
<evidence type="ECO:0000256" key="1">
    <source>
        <dbReference type="SAM" id="Coils"/>
    </source>
</evidence>
<accession>A0A1J4J8G6</accession>
<protein>
    <submittedName>
        <fullName evidence="3">Uncharacterized protein</fullName>
    </submittedName>
</protein>
<keyword evidence="2" id="KW-0812">Transmembrane</keyword>
<organism evidence="3 4">
    <name type="scientific">Tritrichomonas foetus</name>
    <dbReference type="NCBI Taxonomy" id="1144522"/>
    <lineage>
        <taxon>Eukaryota</taxon>
        <taxon>Metamonada</taxon>
        <taxon>Parabasalia</taxon>
        <taxon>Tritrichomonadida</taxon>
        <taxon>Tritrichomonadidae</taxon>
        <taxon>Tritrichomonas</taxon>
    </lineage>
</organism>
<comment type="caution">
    <text evidence="3">The sequence shown here is derived from an EMBL/GenBank/DDBJ whole genome shotgun (WGS) entry which is preliminary data.</text>
</comment>
<reference evidence="3" key="1">
    <citation type="submission" date="2016-10" db="EMBL/GenBank/DDBJ databases">
        <authorList>
            <person name="Benchimol M."/>
            <person name="Almeida L.G."/>
            <person name="Vasconcelos A.T."/>
            <person name="Perreira-Neves A."/>
            <person name="Rosa I.A."/>
            <person name="Tasca T."/>
            <person name="Bogo M.R."/>
            <person name="de Souza W."/>
        </authorList>
    </citation>
    <scope>NUCLEOTIDE SEQUENCE [LARGE SCALE GENOMIC DNA]</scope>
    <source>
        <strain evidence="3">K</strain>
    </source>
</reference>
<keyword evidence="4" id="KW-1185">Reference proteome</keyword>
<dbReference type="EMBL" id="MLAK01001272">
    <property type="protein sequence ID" value="OHS94985.1"/>
    <property type="molecule type" value="Genomic_DNA"/>
</dbReference>
<feature type="transmembrane region" description="Helical" evidence="2">
    <location>
        <begin position="6"/>
        <end position="29"/>
    </location>
</feature>
<proteinExistence type="predicted"/>
<keyword evidence="2" id="KW-1133">Transmembrane helix</keyword>
<evidence type="ECO:0000313" key="3">
    <source>
        <dbReference type="EMBL" id="OHS94985.1"/>
    </source>
</evidence>
<dbReference type="GeneID" id="94846967"/>
<name>A0A1J4J8G6_9EUKA</name>
<dbReference type="AlphaFoldDB" id="A0A1J4J8G6"/>
<keyword evidence="1" id="KW-0175">Coiled coil</keyword>
<evidence type="ECO:0000313" key="4">
    <source>
        <dbReference type="Proteomes" id="UP000179807"/>
    </source>
</evidence>
<feature type="coiled-coil region" evidence="1">
    <location>
        <begin position="82"/>
        <end position="109"/>
    </location>
</feature>